<name>Q4FED2_CHLAO</name>
<accession>Q4FED2</accession>
<dbReference type="Pfam" id="PF05095">
    <property type="entry name" value="DUF687"/>
    <property type="match status" value="1"/>
</dbReference>
<reference evidence="1" key="1">
    <citation type="journal article" date="2007" name="J. Bacteriol.">
        <title>Genomic plasticity of the rrn-nqrF intergenic segment in the Chlamydiaceae.</title>
        <authorList>
            <person name="Liu Z."/>
            <person name="Rank R."/>
            <person name="Kaltenboeck B."/>
            <person name="Magnino S."/>
            <person name="Dean D."/>
            <person name="Burall L."/>
            <person name="Plaut R.D."/>
            <person name="Read T.D."/>
            <person name="Myers G."/>
            <person name="Bavoil P.M."/>
        </authorList>
    </citation>
    <scope>NUCLEOTIDE SEQUENCE</scope>
    <source>
        <strain evidence="1">LW508</strain>
    </source>
</reference>
<dbReference type="AlphaFoldDB" id="Q4FED2"/>
<organism evidence="1">
    <name type="scientific">Chlamydia abortus</name>
    <name type="common">Chlamydophila abortus</name>
    <dbReference type="NCBI Taxonomy" id="83555"/>
    <lineage>
        <taxon>Bacteria</taxon>
        <taxon>Pseudomonadati</taxon>
        <taxon>Chlamydiota</taxon>
        <taxon>Chlamydiia</taxon>
        <taxon>Chlamydiales</taxon>
        <taxon>Chlamydiaceae</taxon>
        <taxon>Chlamydia/Chlamydophila group</taxon>
        <taxon>Chlamydia</taxon>
    </lineage>
</organism>
<proteinExistence type="predicted"/>
<evidence type="ECO:0000313" key="1">
    <source>
        <dbReference type="EMBL" id="AAZ03730.1"/>
    </source>
</evidence>
<sequence length="109" mass="11977">MGSLEGSPLVSEGTQEGSIYLFIHGRHNEQSRNRHPVPIFQTTYESIESAPISTPLIGVGYTNGSQSGYYRAQNETMHLSQLLGGREVIGIYNKEGIGSSFFLEALDKK</sequence>
<dbReference type="InterPro" id="IPR007787">
    <property type="entry name" value="DUF687"/>
</dbReference>
<dbReference type="EMBL" id="DQ076147">
    <property type="protein sequence ID" value="AAZ03730.1"/>
    <property type="molecule type" value="Genomic_DNA"/>
</dbReference>
<protein>
    <submittedName>
        <fullName evidence="1">Uncharacterized protein</fullName>
    </submittedName>
</protein>